<dbReference type="PANTHER" id="PTHR46523:SF1">
    <property type="entry name" value="DCTP PYROPHOSPHATASE 1"/>
    <property type="match status" value="1"/>
</dbReference>
<evidence type="ECO:0000313" key="1">
    <source>
        <dbReference type="EMBL" id="OGZ18002.1"/>
    </source>
</evidence>
<dbReference type="GO" id="GO:0047429">
    <property type="term" value="F:nucleoside triphosphate diphosphatase activity"/>
    <property type="evidence" value="ECO:0007669"/>
    <property type="project" value="InterPro"/>
</dbReference>
<dbReference type="Proteomes" id="UP000178106">
    <property type="component" value="Unassembled WGS sequence"/>
</dbReference>
<dbReference type="PIRSF" id="PIRSF029826">
    <property type="entry name" value="UCP029826_pph"/>
    <property type="match status" value="1"/>
</dbReference>
<dbReference type="AlphaFoldDB" id="A0A1G2DX92"/>
<dbReference type="Pfam" id="PF12643">
    <property type="entry name" value="MazG-like"/>
    <property type="match status" value="1"/>
</dbReference>
<dbReference type="Gene3D" id="1.10.287.1080">
    <property type="entry name" value="MazG-like"/>
    <property type="match status" value="1"/>
</dbReference>
<reference evidence="1 2" key="1">
    <citation type="journal article" date="2016" name="Nat. Commun.">
        <title>Thousands of microbial genomes shed light on interconnected biogeochemical processes in an aquifer system.</title>
        <authorList>
            <person name="Anantharaman K."/>
            <person name="Brown C.T."/>
            <person name="Hug L.A."/>
            <person name="Sharon I."/>
            <person name="Castelle C.J."/>
            <person name="Probst A.J."/>
            <person name="Thomas B.C."/>
            <person name="Singh A."/>
            <person name="Wilkins M.J."/>
            <person name="Karaoz U."/>
            <person name="Brodie E.L."/>
            <person name="Williams K.H."/>
            <person name="Hubbard S.S."/>
            <person name="Banfield J.F."/>
        </authorList>
    </citation>
    <scope>NUCLEOTIDE SEQUENCE [LARGE SCALE GENOMIC DNA]</scope>
</reference>
<keyword evidence="1" id="KW-0378">Hydrolase</keyword>
<dbReference type="SUPFAM" id="SSF101386">
    <property type="entry name" value="all-alpha NTP pyrophosphatases"/>
    <property type="match status" value="1"/>
</dbReference>
<dbReference type="EMBL" id="MHLU01000115">
    <property type="protein sequence ID" value="OGZ18002.1"/>
    <property type="molecule type" value="Genomic_DNA"/>
</dbReference>
<accession>A0A1G2DX92</accession>
<dbReference type="InterPro" id="IPR052555">
    <property type="entry name" value="dCTP_Pyrophosphatase"/>
</dbReference>
<proteinExistence type="predicted"/>
<organism evidence="1 2">
    <name type="scientific">Candidatus Lloydbacteria bacterium RIFOXYC12_FULL_46_25</name>
    <dbReference type="NCBI Taxonomy" id="1798670"/>
    <lineage>
        <taxon>Bacteria</taxon>
        <taxon>Candidatus Lloydiibacteriota</taxon>
    </lineage>
</organism>
<dbReference type="GO" id="GO:0009143">
    <property type="term" value="P:nucleoside triphosphate catabolic process"/>
    <property type="evidence" value="ECO:0007669"/>
    <property type="project" value="InterPro"/>
</dbReference>
<comment type="caution">
    <text evidence="1">The sequence shown here is derived from an EMBL/GenBank/DDBJ whole genome shotgun (WGS) entry which is preliminary data.</text>
</comment>
<dbReference type="CDD" id="cd11537">
    <property type="entry name" value="NTP-PPase_RS21-C6_like"/>
    <property type="match status" value="1"/>
</dbReference>
<dbReference type="InterPro" id="IPR025984">
    <property type="entry name" value="DCTPP"/>
</dbReference>
<dbReference type="PANTHER" id="PTHR46523">
    <property type="entry name" value="DCTP PYROPHOSPHATASE 1"/>
    <property type="match status" value="1"/>
</dbReference>
<gene>
    <name evidence="1" type="ORF">A2494_01880</name>
</gene>
<sequence length="118" mass="14171">MENNEKIETLLSRIITFREERDWKQFHNPKDMALSLVLESSEVMEHFQWKNKEEIEEYVISHKEHIGEELADVLSWVLLMSHDLEIDVFDALDKKISKNEKKYPVEKARGKHTKYDQL</sequence>
<protein>
    <submittedName>
        <fullName evidence="1">Nucleotide pyrophosphohydrolase</fullName>
    </submittedName>
</protein>
<evidence type="ECO:0000313" key="2">
    <source>
        <dbReference type="Proteomes" id="UP000178106"/>
    </source>
</evidence>
<name>A0A1G2DX92_9BACT</name>